<dbReference type="STRING" id="1122992.GCA_000455445_02379"/>
<dbReference type="AlphaFoldDB" id="A0A2N6Q489"/>
<dbReference type="SUPFAM" id="SSF51182">
    <property type="entry name" value="RmlC-like cupins"/>
    <property type="match status" value="1"/>
</dbReference>
<name>A0A2N6Q489_9BACT</name>
<sequence length="211" mass="24371">MKRVRIYSFYLYLRHIVHCESGFYSNIGTKPFFYHQNQQKMFKIIQQSDYKVNKWSGGITRELFILPHDSSLAERNFNLRISSAVIHLTESTFSDFSNYQRFLLPVEGNITLYIDGRAHQLSNDIPFAFDGSKSVRSVNSSGAIDFNVICRKDYKTKVTVVHKGESERHATTFIFALEDIDINGRKVEKYNSVLTSEPYMFTGKAVVVEIP</sequence>
<dbReference type="Gene3D" id="2.60.120.10">
    <property type="entry name" value="Jelly Rolls"/>
    <property type="match status" value="1"/>
</dbReference>
<dbReference type="PANTHER" id="PTHR37943">
    <property type="entry name" value="PROTEIN VES"/>
    <property type="match status" value="1"/>
</dbReference>
<proteinExistence type="predicted"/>
<dbReference type="Pfam" id="PF05962">
    <property type="entry name" value="HutD"/>
    <property type="match status" value="1"/>
</dbReference>
<organism evidence="1 2">
    <name type="scientific">Hoylesella timonensis</name>
    <dbReference type="NCBI Taxonomy" id="386414"/>
    <lineage>
        <taxon>Bacteria</taxon>
        <taxon>Pseudomonadati</taxon>
        <taxon>Bacteroidota</taxon>
        <taxon>Bacteroidia</taxon>
        <taxon>Bacteroidales</taxon>
        <taxon>Prevotellaceae</taxon>
        <taxon>Hoylesella</taxon>
    </lineage>
</organism>
<evidence type="ECO:0000313" key="1">
    <source>
        <dbReference type="EMBL" id="PMC08778.1"/>
    </source>
</evidence>
<comment type="caution">
    <text evidence="1">The sequence shown here is derived from an EMBL/GenBank/DDBJ whole genome shotgun (WGS) entry which is preliminary data.</text>
</comment>
<dbReference type="InterPro" id="IPR011051">
    <property type="entry name" value="RmlC_Cupin_sf"/>
</dbReference>
<accession>A0A2N6Q489</accession>
<evidence type="ECO:0008006" key="3">
    <source>
        <dbReference type="Google" id="ProtNLM"/>
    </source>
</evidence>
<dbReference type="Proteomes" id="UP000235661">
    <property type="component" value="Unassembled WGS sequence"/>
</dbReference>
<reference evidence="1 2" key="1">
    <citation type="submission" date="2017-09" db="EMBL/GenBank/DDBJ databases">
        <title>Bacterial strain isolated from the female urinary microbiota.</title>
        <authorList>
            <person name="Thomas-White K."/>
            <person name="Kumar N."/>
            <person name="Forster S."/>
            <person name="Putonti C."/>
            <person name="Lawley T."/>
            <person name="Wolfe A.J."/>
        </authorList>
    </citation>
    <scope>NUCLEOTIDE SEQUENCE [LARGE SCALE GENOMIC DNA]</scope>
    <source>
        <strain evidence="1 2">UMB0818</strain>
    </source>
</reference>
<dbReference type="InterPro" id="IPR014710">
    <property type="entry name" value="RmlC-like_jellyroll"/>
</dbReference>
<dbReference type="PANTHER" id="PTHR37943:SF1">
    <property type="entry name" value="PROTEIN VES"/>
    <property type="match status" value="1"/>
</dbReference>
<evidence type="ECO:0000313" key="2">
    <source>
        <dbReference type="Proteomes" id="UP000235661"/>
    </source>
</evidence>
<dbReference type="EMBL" id="PNGI01000021">
    <property type="protein sequence ID" value="PMC08778.1"/>
    <property type="molecule type" value="Genomic_DNA"/>
</dbReference>
<dbReference type="InterPro" id="IPR010282">
    <property type="entry name" value="Uncharacterised_HutD/Ves"/>
</dbReference>
<protein>
    <recommendedName>
        <fullName evidence="3">HutD-family protein</fullName>
    </recommendedName>
</protein>
<gene>
    <name evidence="1" type="ORF">CJ232_09125</name>
</gene>